<gene>
    <name evidence="9" type="primary">AVEN_152307_1</name>
    <name evidence="9" type="ORF">TNIN_66361</name>
</gene>
<dbReference type="EMBL" id="BMAV01005692">
    <property type="protein sequence ID" value="GFY46973.1"/>
    <property type="molecule type" value="Genomic_DNA"/>
</dbReference>
<dbReference type="GO" id="GO:0015889">
    <property type="term" value="P:cobalamin transport"/>
    <property type="evidence" value="ECO:0007669"/>
    <property type="project" value="InterPro"/>
</dbReference>
<evidence type="ECO:0000256" key="6">
    <source>
        <dbReference type="PIRSR" id="PIRSR602157-2"/>
    </source>
</evidence>
<feature type="binding site" evidence="5">
    <location>
        <begin position="436"/>
        <end position="437"/>
    </location>
    <ligand>
        <name>cyanocob(III)alamin</name>
        <dbReference type="ChEBI" id="CHEBI:17439"/>
    </ligand>
</feature>
<evidence type="ECO:0000256" key="4">
    <source>
        <dbReference type="ARBA" id="ARBA00023157"/>
    </source>
</evidence>
<dbReference type="PROSITE" id="PS01209">
    <property type="entry name" value="LDLRA_1"/>
    <property type="match status" value="2"/>
</dbReference>
<dbReference type="PRINTS" id="PR00261">
    <property type="entry name" value="LDLRECEPTOR"/>
</dbReference>
<feature type="binding site" evidence="5">
    <location>
        <begin position="453"/>
        <end position="455"/>
    </location>
    <ligand>
        <name>cyanocob(III)alamin</name>
        <dbReference type="ChEBI" id="CHEBI:17439"/>
    </ligand>
</feature>
<name>A0A8X6X4R9_9ARAC</name>
<dbReference type="InterPro" id="IPR036055">
    <property type="entry name" value="LDL_receptor-like_sf"/>
</dbReference>
<keyword evidence="4 6" id="KW-1015">Disulfide bond</keyword>
<dbReference type="OrthoDB" id="6418577at2759"/>
<dbReference type="PANTHER" id="PTHR10559:SF18">
    <property type="entry name" value="TRANSCOBALAMIN II"/>
    <property type="match status" value="1"/>
</dbReference>
<dbReference type="GO" id="GO:0031419">
    <property type="term" value="F:cobalamin binding"/>
    <property type="evidence" value="ECO:0007669"/>
    <property type="project" value="InterPro"/>
</dbReference>
<proteinExistence type="predicted"/>
<dbReference type="InterPro" id="IPR002172">
    <property type="entry name" value="LDrepeatLR_classA_rpt"/>
</dbReference>
<dbReference type="InterPro" id="IPR023415">
    <property type="entry name" value="LDLR_class-A_CS"/>
</dbReference>
<dbReference type="InterPro" id="IPR008930">
    <property type="entry name" value="Terpenoid_cyclase/PrenylTrfase"/>
</dbReference>
<dbReference type="PANTHER" id="PTHR10559">
    <property type="entry name" value="TRANSCOBALAMIN-1/GASTRIC INTRINSIC FACTOR"/>
    <property type="match status" value="1"/>
</dbReference>
<dbReference type="SUPFAM" id="SSF48239">
    <property type="entry name" value="Terpenoid cyclases/Protein prenyltransferases"/>
    <property type="match status" value="1"/>
</dbReference>
<evidence type="ECO:0000256" key="3">
    <source>
        <dbReference type="ARBA" id="ARBA00022729"/>
    </source>
</evidence>
<feature type="signal peptide" evidence="8">
    <location>
        <begin position="1"/>
        <end position="17"/>
    </location>
</feature>
<keyword evidence="3 8" id="KW-0732">Signal</keyword>
<reference evidence="9" key="1">
    <citation type="submission" date="2020-08" db="EMBL/GenBank/DDBJ databases">
        <title>Multicomponent nature underlies the extraordinary mechanical properties of spider dragline silk.</title>
        <authorList>
            <person name="Kono N."/>
            <person name="Nakamura H."/>
            <person name="Mori M."/>
            <person name="Yoshida Y."/>
            <person name="Ohtoshi R."/>
            <person name="Malay A.D."/>
            <person name="Moran D.A.P."/>
            <person name="Tomita M."/>
            <person name="Numata K."/>
            <person name="Arakawa K."/>
        </authorList>
    </citation>
    <scope>NUCLEOTIDE SEQUENCE</scope>
</reference>
<dbReference type="SMART" id="SM00192">
    <property type="entry name" value="LDLa"/>
    <property type="match status" value="2"/>
</dbReference>
<feature type="disulfide bond" evidence="7">
    <location>
        <begin position="96"/>
        <end position="111"/>
    </location>
</feature>
<keyword evidence="10" id="KW-1185">Reference proteome</keyword>
<evidence type="ECO:0000256" key="8">
    <source>
        <dbReference type="SAM" id="SignalP"/>
    </source>
</evidence>
<comment type="caution">
    <text evidence="7">Lacks conserved residue(s) required for the propagation of feature annotation.</text>
</comment>
<evidence type="ECO:0000256" key="5">
    <source>
        <dbReference type="PIRSR" id="PIRSR602157-1"/>
    </source>
</evidence>
<feature type="binding site" evidence="5">
    <location>
        <position position="248"/>
    </location>
    <ligand>
        <name>cyanocob(III)alamin</name>
        <dbReference type="ChEBI" id="CHEBI:17439"/>
    </ligand>
</feature>
<feature type="chain" id="PRO_5036499381" evidence="8">
    <location>
        <begin position="18"/>
        <end position="495"/>
    </location>
</feature>
<feature type="disulfide bond" evidence="7">
    <location>
        <begin position="50"/>
        <end position="65"/>
    </location>
</feature>
<feature type="binding site" evidence="5">
    <location>
        <position position="292"/>
    </location>
    <ligand>
        <name>cyanocob(III)alamin</name>
        <dbReference type="ChEBI" id="CHEBI:17439"/>
    </ligand>
</feature>
<evidence type="ECO:0000256" key="1">
    <source>
        <dbReference type="ARBA" id="ARBA00004613"/>
    </source>
</evidence>
<dbReference type="Gene3D" id="1.50.10.20">
    <property type="match status" value="1"/>
</dbReference>
<feature type="disulfide bond" evidence="6">
    <location>
        <begin position="220"/>
        <end position="259"/>
    </location>
</feature>
<comment type="caution">
    <text evidence="9">The sequence shown here is derived from an EMBL/GenBank/DDBJ whole genome shotgun (WGS) entry which is preliminary data.</text>
</comment>
<feature type="disulfide bond" evidence="7">
    <location>
        <begin position="38"/>
        <end position="56"/>
    </location>
</feature>
<evidence type="ECO:0000313" key="10">
    <source>
        <dbReference type="Proteomes" id="UP000886998"/>
    </source>
</evidence>
<dbReference type="InterPro" id="IPR051588">
    <property type="entry name" value="Cobalamin_Transport"/>
</dbReference>
<dbReference type="GO" id="GO:0005615">
    <property type="term" value="C:extracellular space"/>
    <property type="evidence" value="ECO:0007669"/>
    <property type="project" value="TreeGrafter"/>
</dbReference>
<dbReference type="AlphaFoldDB" id="A0A8X6X4R9"/>
<dbReference type="CDD" id="cd00112">
    <property type="entry name" value="LDLa"/>
    <property type="match status" value="2"/>
</dbReference>
<dbReference type="Gene3D" id="4.10.400.10">
    <property type="entry name" value="Low-density Lipoprotein Receptor"/>
    <property type="match status" value="2"/>
</dbReference>
<accession>A0A8X6X4R9</accession>
<dbReference type="InterPro" id="IPR002157">
    <property type="entry name" value="Cbl-bd_prot"/>
</dbReference>
<dbReference type="Pfam" id="PF00057">
    <property type="entry name" value="Ldl_recept_a"/>
    <property type="match status" value="2"/>
</dbReference>
<protein>
    <submittedName>
        <fullName evidence="9">Uncharacterized protein</fullName>
    </submittedName>
</protein>
<dbReference type="SUPFAM" id="SSF57424">
    <property type="entry name" value="LDL receptor-like module"/>
    <property type="match status" value="2"/>
</dbReference>
<comment type="subcellular location">
    <subcellularLocation>
        <location evidence="1">Secreted</location>
    </subcellularLocation>
</comment>
<dbReference type="Pfam" id="PF01122">
    <property type="entry name" value="Cobalamin_bind"/>
    <property type="match status" value="1"/>
</dbReference>
<evidence type="ECO:0000313" key="9">
    <source>
        <dbReference type="EMBL" id="GFY46973.1"/>
    </source>
</evidence>
<keyword evidence="5" id="KW-0170">Cobalt</keyword>
<feature type="disulfide bond" evidence="7">
    <location>
        <begin position="31"/>
        <end position="43"/>
    </location>
</feature>
<dbReference type="Gene3D" id="2.170.130.30">
    <property type="match status" value="1"/>
</dbReference>
<dbReference type="PROSITE" id="PS50068">
    <property type="entry name" value="LDLRA_2"/>
    <property type="match status" value="2"/>
</dbReference>
<evidence type="ECO:0000256" key="7">
    <source>
        <dbReference type="PROSITE-ProRule" id="PRU00124"/>
    </source>
</evidence>
<keyword evidence="2" id="KW-0964">Secreted</keyword>
<dbReference type="Proteomes" id="UP000886998">
    <property type="component" value="Unassembled WGS sequence"/>
</dbReference>
<sequence length="495" mass="56636">MHLVLMLFGVLIGGTSAETVRQRLFKLNDECNFGQYQCLNSVCVSRKELCNGRNDCGDNSDEEYCSTSGSCPKHRAFLCDRNYNSYSKCIPTSWKCDGIKDCTYGTDEMECNEDKNTLRPGFIYKKRVAVALYLSNNTVFTSNDTMRDEIAYELSLSLLSRLALKRVEDISSTELASYVNAFLVSCIDPRKFYVLDLVSELRKRTEAQNYTNPSVMLALCNAGEKITTQDVEKLTDVFWTAHRQFWTDVQALSVLALVCAAKQPHEVFDLQEISKLTMELKKRQYRNGTVENLKTTALVMQALFASEHEADEDNFDEEKALKQILLAQKKDGSFGNLVNTYYVLPVLNYKSLVNISSSHCDTPVIDEKEALKDLMNQVGDKRSIQYSLWIGNNRTIERTITLNVPVNISFYRIMEFAAGVDYKYRFEYNMRNGKPYIFSISDTQDDPENGMMWHLFEAVSDSKGDLKPITKSPADVFPSDKQHLVFWYKCVTWTM</sequence>
<organism evidence="9 10">
    <name type="scientific">Trichonephila inaurata madagascariensis</name>
    <dbReference type="NCBI Taxonomy" id="2747483"/>
    <lineage>
        <taxon>Eukaryota</taxon>
        <taxon>Metazoa</taxon>
        <taxon>Ecdysozoa</taxon>
        <taxon>Arthropoda</taxon>
        <taxon>Chelicerata</taxon>
        <taxon>Arachnida</taxon>
        <taxon>Araneae</taxon>
        <taxon>Araneomorphae</taxon>
        <taxon>Entelegynae</taxon>
        <taxon>Araneoidea</taxon>
        <taxon>Nephilidae</taxon>
        <taxon>Trichonephila</taxon>
        <taxon>Trichonephila inaurata</taxon>
    </lineage>
</organism>
<evidence type="ECO:0000256" key="2">
    <source>
        <dbReference type="ARBA" id="ARBA00022525"/>
    </source>
</evidence>